<accession>A0A816R3X2</accession>
<protein>
    <submittedName>
        <fullName evidence="1">(rape) hypothetical protein</fullName>
    </submittedName>
</protein>
<reference evidence="1" key="1">
    <citation type="submission" date="2021-01" db="EMBL/GenBank/DDBJ databases">
        <authorList>
            <consortium name="Genoscope - CEA"/>
            <person name="William W."/>
        </authorList>
    </citation>
    <scope>NUCLEOTIDE SEQUENCE</scope>
</reference>
<name>A0A816R3X2_BRANA</name>
<organism evidence="1">
    <name type="scientific">Brassica napus</name>
    <name type="common">Rape</name>
    <dbReference type="NCBI Taxonomy" id="3708"/>
    <lineage>
        <taxon>Eukaryota</taxon>
        <taxon>Viridiplantae</taxon>
        <taxon>Streptophyta</taxon>
        <taxon>Embryophyta</taxon>
        <taxon>Tracheophyta</taxon>
        <taxon>Spermatophyta</taxon>
        <taxon>Magnoliopsida</taxon>
        <taxon>eudicotyledons</taxon>
        <taxon>Gunneridae</taxon>
        <taxon>Pentapetalae</taxon>
        <taxon>rosids</taxon>
        <taxon>malvids</taxon>
        <taxon>Brassicales</taxon>
        <taxon>Brassicaceae</taxon>
        <taxon>Brassiceae</taxon>
        <taxon>Brassica</taxon>
    </lineage>
</organism>
<dbReference type="Proteomes" id="UP001295469">
    <property type="component" value="Chromosome C01"/>
</dbReference>
<gene>
    <name evidence="1" type="ORF">DARMORV10_C01P14280.1</name>
</gene>
<evidence type="ECO:0000313" key="1">
    <source>
        <dbReference type="EMBL" id="CAF2070064.1"/>
    </source>
</evidence>
<sequence length="89" mass="10107">MKITACYLLSSVNMWIRIDHPHNISCIPYTFDSLSISLLRKKKTLTKVKAENELMLSRFEQKARQTGNANVVAVQDTTGHPAAIQYDKL</sequence>
<proteinExistence type="predicted"/>
<dbReference type="AlphaFoldDB" id="A0A816R3X2"/>
<dbReference type="EMBL" id="HG994365">
    <property type="protein sequence ID" value="CAF2070064.1"/>
    <property type="molecule type" value="Genomic_DNA"/>
</dbReference>